<evidence type="ECO:0000313" key="2">
    <source>
        <dbReference type="EMBL" id="KGN78786.1"/>
    </source>
</evidence>
<dbReference type="PANTHER" id="PTHR12526">
    <property type="entry name" value="GLYCOSYLTRANSFERASE"/>
    <property type="match status" value="1"/>
</dbReference>
<evidence type="ECO:0000259" key="1">
    <source>
        <dbReference type="Pfam" id="PF13439"/>
    </source>
</evidence>
<reference evidence="2 3" key="1">
    <citation type="submission" date="2014-08" db="EMBL/GenBank/DDBJ databases">
        <title>Porphyromonas cangingivalis strain:COT-109_OH1386 Genome sequencing.</title>
        <authorList>
            <person name="Wallis C."/>
            <person name="Deusch O."/>
            <person name="O'Flynn C."/>
            <person name="Davis I."/>
            <person name="Jospin G."/>
            <person name="Darling A.E."/>
            <person name="Coil D.A."/>
            <person name="Alexiev A."/>
            <person name="Horsfall A."/>
            <person name="Kirkwood N."/>
            <person name="Harris S."/>
            <person name="Eisen J.A."/>
        </authorList>
    </citation>
    <scope>NUCLEOTIDE SEQUENCE [LARGE SCALE GENOMIC DNA]</scope>
    <source>
        <strain evidence="3">COT-109 OH1386</strain>
    </source>
</reference>
<dbReference type="eggNOG" id="COG0438">
    <property type="taxonomic scope" value="Bacteria"/>
</dbReference>
<evidence type="ECO:0000313" key="3">
    <source>
        <dbReference type="Proteomes" id="UP000030125"/>
    </source>
</evidence>
<protein>
    <recommendedName>
        <fullName evidence="1">Glycosyltransferase subfamily 4-like N-terminal domain-containing protein</fullName>
    </recommendedName>
</protein>
<dbReference type="Pfam" id="PF13439">
    <property type="entry name" value="Glyco_transf_4"/>
    <property type="match status" value="1"/>
</dbReference>
<keyword evidence="3" id="KW-1185">Reference proteome</keyword>
<dbReference type="SUPFAM" id="SSF53756">
    <property type="entry name" value="UDP-Glycosyltransferase/glycogen phosphorylase"/>
    <property type="match status" value="1"/>
</dbReference>
<name>A0A0A2EIU0_PORCN</name>
<dbReference type="Pfam" id="PF13692">
    <property type="entry name" value="Glyco_trans_1_4"/>
    <property type="match status" value="1"/>
</dbReference>
<accession>A0A0A2EIU0</accession>
<dbReference type="OrthoDB" id="9768685at2"/>
<proteinExistence type="predicted"/>
<dbReference type="STRING" id="36874.HQ34_02865"/>
<dbReference type="GO" id="GO:0016757">
    <property type="term" value="F:glycosyltransferase activity"/>
    <property type="evidence" value="ECO:0007669"/>
    <property type="project" value="TreeGrafter"/>
</dbReference>
<dbReference type="PANTHER" id="PTHR12526:SF635">
    <property type="entry name" value="GLYCOSYL TRANSFERASE GROUP 1"/>
    <property type="match status" value="1"/>
</dbReference>
<gene>
    <name evidence="2" type="ORF">HQ35_09075</name>
</gene>
<comment type="caution">
    <text evidence="2">The sequence shown here is derived from an EMBL/GenBank/DDBJ whole genome shotgun (WGS) entry which is preliminary data.</text>
</comment>
<dbReference type="EMBL" id="JQJD01000057">
    <property type="protein sequence ID" value="KGN78786.1"/>
    <property type="molecule type" value="Genomic_DNA"/>
</dbReference>
<dbReference type="RefSeq" id="WP_036852693.1">
    <property type="nucleotide sequence ID" value="NZ_JQJD01000057.1"/>
</dbReference>
<organism evidence="2 3">
    <name type="scientific">Porphyromonas cangingivalis</name>
    <dbReference type="NCBI Taxonomy" id="36874"/>
    <lineage>
        <taxon>Bacteria</taxon>
        <taxon>Pseudomonadati</taxon>
        <taxon>Bacteroidota</taxon>
        <taxon>Bacteroidia</taxon>
        <taxon>Bacteroidales</taxon>
        <taxon>Porphyromonadaceae</taxon>
        <taxon>Porphyromonas</taxon>
    </lineage>
</organism>
<dbReference type="Gene3D" id="3.40.50.2000">
    <property type="entry name" value="Glycogen Phosphorylase B"/>
    <property type="match status" value="2"/>
</dbReference>
<dbReference type="AlphaFoldDB" id="A0A0A2EIU0"/>
<dbReference type="InterPro" id="IPR028098">
    <property type="entry name" value="Glyco_trans_4-like_N"/>
</dbReference>
<feature type="domain" description="Glycosyltransferase subfamily 4-like N-terminal" evidence="1">
    <location>
        <begin position="13"/>
        <end position="231"/>
    </location>
</feature>
<dbReference type="Proteomes" id="UP000030125">
    <property type="component" value="Unassembled WGS sequence"/>
</dbReference>
<sequence length="421" mass="46411">MKVLLINTYSGGGGAAVATRRLLEALDAIGVEARLLIATDGAQVDADVITPYHKGRWGKWAWKVDFVTERLSLLPHVGYERARLFKYSPDSGSDVSNHPWVAWADVIHLHWIQHAFVSLRGIEALVATGKPLLWSLHDLWPITGGCHIPYFSANGKVERCAKFHHHCTACPILSGGRPRDLSWRQYRRKSGLPYDKIHFLAVSRAVADEVRASVLARYSDVSILPNMIDPNIFRPLSGEQPEGFRVLFVAARPDDPIKGLPLCKEILCKACDRSEAFAKYATFVCVGVPKDNQALADFPVAVEAMGAVHSTEELVRLYNSARVTLSTSLFETFGQTLLESVACGTPALAFEVGGISDIILSENGLLIPPYDTSAMAQALLHLFEHPEEWAQKERVSATASRFYAETVAEQARAIYASMLSE</sequence>